<evidence type="ECO:0000313" key="2">
    <source>
        <dbReference type="EMBL" id="TCP31316.1"/>
    </source>
</evidence>
<comment type="caution">
    <text evidence="2">The sequence shown here is derived from an EMBL/GenBank/DDBJ whole genome shotgun (WGS) entry which is preliminary data.</text>
</comment>
<accession>A0A4V2SNI1</accession>
<feature type="domain" description="NAD-dependent epimerase/dehydratase" evidence="1">
    <location>
        <begin position="4"/>
        <end position="38"/>
    </location>
</feature>
<dbReference type="Proteomes" id="UP000295416">
    <property type="component" value="Unassembled WGS sequence"/>
</dbReference>
<reference evidence="2 3" key="1">
    <citation type="submission" date="2019-03" db="EMBL/GenBank/DDBJ databases">
        <title>Genomic Encyclopedia of Type Strains, Phase IV (KMG-IV): sequencing the most valuable type-strain genomes for metagenomic binning, comparative biology and taxonomic classification.</title>
        <authorList>
            <person name="Goeker M."/>
        </authorList>
    </citation>
    <scope>NUCLEOTIDE SEQUENCE [LARGE SCALE GENOMIC DNA]</scope>
    <source>
        <strain evidence="2 3">DSM 19377</strain>
    </source>
</reference>
<evidence type="ECO:0000313" key="3">
    <source>
        <dbReference type="Proteomes" id="UP000295416"/>
    </source>
</evidence>
<dbReference type="Gene3D" id="3.40.50.720">
    <property type="entry name" value="NAD(P)-binding Rossmann-like Domain"/>
    <property type="match status" value="1"/>
</dbReference>
<dbReference type="InterPro" id="IPR036291">
    <property type="entry name" value="NAD(P)-bd_dom_sf"/>
</dbReference>
<dbReference type="OrthoDB" id="9809586at2"/>
<dbReference type="SUPFAM" id="SSF51735">
    <property type="entry name" value="NAD(P)-binding Rossmann-fold domains"/>
    <property type="match status" value="1"/>
</dbReference>
<gene>
    <name evidence="2" type="ORF">EV207_103201</name>
</gene>
<name>A0A4V2SNI1_9BACL</name>
<sequence length="69" mass="7894">MRLLILGGTLFLGRHIVDSALDKGHRVTLFNRGKQNPELFPDVEKLQGDRDGNLESLKERKWHSTIGIR</sequence>
<protein>
    <recommendedName>
        <fullName evidence="1">NAD-dependent epimerase/dehydratase domain-containing protein</fullName>
    </recommendedName>
</protein>
<dbReference type="EMBL" id="SLXK01000003">
    <property type="protein sequence ID" value="TCP31316.1"/>
    <property type="molecule type" value="Genomic_DNA"/>
</dbReference>
<keyword evidence="3" id="KW-1185">Reference proteome</keyword>
<organism evidence="2 3">
    <name type="scientific">Scopulibacillus darangshiensis</name>
    <dbReference type="NCBI Taxonomy" id="442528"/>
    <lineage>
        <taxon>Bacteria</taxon>
        <taxon>Bacillati</taxon>
        <taxon>Bacillota</taxon>
        <taxon>Bacilli</taxon>
        <taxon>Bacillales</taxon>
        <taxon>Sporolactobacillaceae</taxon>
        <taxon>Scopulibacillus</taxon>
    </lineage>
</organism>
<dbReference type="Pfam" id="PF01370">
    <property type="entry name" value="Epimerase"/>
    <property type="match status" value="1"/>
</dbReference>
<evidence type="ECO:0000259" key="1">
    <source>
        <dbReference type="Pfam" id="PF01370"/>
    </source>
</evidence>
<proteinExistence type="predicted"/>
<dbReference type="AlphaFoldDB" id="A0A4V2SNI1"/>
<dbReference type="InterPro" id="IPR001509">
    <property type="entry name" value="Epimerase_deHydtase"/>
</dbReference>